<dbReference type="Proteomes" id="UP000265566">
    <property type="component" value="Chromosome 8"/>
</dbReference>
<gene>
    <name evidence="4" type="primary">11418010</name>
    <name evidence="2" type="ordered locus">MTR_8g087650</name>
    <name evidence="3" type="ORF">MtrunA17_Chr8g0379811</name>
</gene>
<reference evidence="2 5" key="2">
    <citation type="journal article" date="2014" name="BMC Genomics">
        <title>An improved genome release (version Mt4.0) for the model legume Medicago truncatula.</title>
        <authorList>
            <person name="Tang H."/>
            <person name="Krishnakumar V."/>
            <person name="Bidwell S."/>
            <person name="Rosen B."/>
            <person name="Chan A."/>
            <person name="Zhou S."/>
            <person name="Gentzbittel L."/>
            <person name="Childs K.L."/>
            <person name="Yandell M."/>
            <person name="Gundlach H."/>
            <person name="Mayer K.F."/>
            <person name="Schwartz D.C."/>
            <person name="Town C.D."/>
        </authorList>
    </citation>
    <scope>GENOME REANNOTATION</scope>
    <source>
        <strain evidence="4 5">cv. Jemalong A17</strain>
    </source>
</reference>
<dbReference type="Proteomes" id="UP000002051">
    <property type="component" value="Chromosome 8"/>
</dbReference>
<evidence type="ECO:0000313" key="5">
    <source>
        <dbReference type="Proteomes" id="UP000002051"/>
    </source>
</evidence>
<keyword evidence="5" id="KW-1185">Reference proteome</keyword>
<dbReference type="AlphaFoldDB" id="G7L7B0"/>
<protein>
    <submittedName>
        <fullName evidence="2">NB-ARC domain disease resistance protein</fullName>
    </submittedName>
</protein>
<dbReference type="InterPro" id="IPR027417">
    <property type="entry name" value="P-loop_NTPase"/>
</dbReference>
<evidence type="ECO:0000313" key="3">
    <source>
        <dbReference type="EMBL" id="RHN42697.1"/>
    </source>
</evidence>
<evidence type="ECO:0000313" key="2">
    <source>
        <dbReference type="EMBL" id="AET04333.1"/>
    </source>
</evidence>
<dbReference type="Gramene" id="rna49177">
    <property type="protein sequence ID" value="RHN42697.1"/>
    <property type="gene ID" value="gene49177"/>
</dbReference>
<reference evidence="4" key="3">
    <citation type="submission" date="2015-04" db="UniProtKB">
        <authorList>
            <consortium name="EnsemblPlants"/>
        </authorList>
    </citation>
    <scope>IDENTIFICATION</scope>
    <source>
        <strain evidence="4">cv. Jemalong A17</strain>
    </source>
</reference>
<proteinExistence type="predicted"/>
<dbReference type="PaxDb" id="3880-AET04333"/>
<dbReference type="Gene3D" id="3.40.50.300">
    <property type="entry name" value="P-loop containing nucleotide triphosphate hydrolases"/>
    <property type="match status" value="1"/>
</dbReference>
<dbReference type="OrthoDB" id="1431320at2759"/>
<dbReference type="GO" id="GO:0043531">
    <property type="term" value="F:ADP binding"/>
    <property type="evidence" value="ECO:0007669"/>
    <property type="project" value="InterPro"/>
</dbReference>
<dbReference type="HOGENOM" id="CLU_095852_1_0_1"/>
<reference evidence="2 5" key="1">
    <citation type="journal article" date="2011" name="Nature">
        <title>The Medicago genome provides insight into the evolution of rhizobial symbioses.</title>
        <authorList>
            <person name="Young N.D."/>
            <person name="Debelle F."/>
            <person name="Oldroyd G.E."/>
            <person name="Geurts R."/>
            <person name="Cannon S.B."/>
            <person name="Udvardi M.K."/>
            <person name="Benedito V.A."/>
            <person name="Mayer K.F."/>
            <person name="Gouzy J."/>
            <person name="Schoof H."/>
            <person name="Van de Peer Y."/>
            <person name="Proost S."/>
            <person name="Cook D.R."/>
            <person name="Meyers B.C."/>
            <person name="Spannagl M."/>
            <person name="Cheung F."/>
            <person name="De Mita S."/>
            <person name="Krishnakumar V."/>
            <person name="Gundlach H."/>
            <person name="Zhou S."/>
            <person name="Mudge J."/>
            <person name="Bharti A.K."/>
            <person name="Murray J.D."/>
            <person name="Naoumkina M.A."/>
            <person name="Rosen B."/>
            <person name="Silverstein K.A."/>
            <person name="Tang H."/>
            <person name="Rombauts S."/>
            <person name="Zhao P.X."/>
            <person name="Zhou P."/>
            <person name="Barbe V."/>
            <person name="Bardou P."/>
            <person name="Bechner M."/>
            <person name="Bellec A."/>
            <person name="Berger A."/>
            <person name="Berges H."/>
            <person name="Bidwell S."/>
            <person name="Bisseling T."/>
            <person name="Choisne N."/>
            <person name="Couloux A."/>
            <person name="Denny R."/>
            <person name="Deshpande S."/>
            <person name="Dai X."/>
            <person name="Doyle J.J."/>
            <person name="Dudez A.M."/>
            <person name="Farmer A.D."/>
            <person name="Fouteau S."/>
            <person name="Franken C."/>
            <person name="Gibelin C."/>
            <person name="Gish J."/>
            <person name="Goldstein S."/>
            <person name="Gonzalez A.J."/>
            <person name="Green P.J."/>
            <person name="Hallab A."/>
            <person name="Hartog M."/>
            <person name="Hua A."/>
            <person name="Humphray S.J."/>
            <person name="Jeong D.H."/>
            <person name="Jing Y."/>
            <person name="Jocker A."/>
            <person name="Kenton S.M."/>
            <person name="Kim D.J."/>
            <person name="Klee K."/>
            <person name="Lai H."/>
            <person name="Lang C."/>
            <person name="Lin S."/>
            <person name="Macmil S.L."/>
            <person name="Magdelenat G."/>
            <person name="Matthews L."/>
            <person name="McCorrison J."/>
            <person name="Monaghan E.L."/>
            <person name="Mun J.H."/>
            <person name="Najar F.Z."/>
            <person name="Nicholson C."/>
            <person name="Noirot C."/>
            <person name="O'Bleness M."/>
            <person name="Paule C.R."/>
            <person name="Poulain J."/>
            <person name="Prion F."/>
            <person name="Qin B."/>
            <person name="Qu C."/>
            <person name="Retzel E.F."/>
            <person name="Riddle C."/>
            <person name="Sallet E."/>
            <person name="Samain S."/>
            <person name="Samson N."/>
            <person name="Sanders I."/>
            <person name="Saurat O."/>
            <person name="Scarpelli C."/>
            <person name="Schiex T."/>
            <person name="Segurens B."/>
            <person name="Severin A.J."/>
            <person name="Sherrier D.J."/>
            <person name="Shi R."/>
            <person name="Sims S."/>
            <person name="Singer S.R."/>
            <person name="Sinharoy S."/>
            <person name="Sterck L."/>
            <person name="Viollet A."/>
            <person name="Wang B.B."/>
            <person name="Wang K."/>
            <person name="Wang M."/>
            <person name="Wang X."/>
            <person name="Warfsmann J."/>
            <person name="Weissenbach J."/>
            <person name="White D.D."/>
            <person name="White J.D."/>
            <person name="Wiley G.B."/>
            <person name="Wincker P."/>
            <person name="Xing Y."/>
            <person name="Yang L."/>
            <person name="Yao Z."/>
            <person name="Ying F."/>
            <person name="Zhai J."/>
            <person name="Zhou L."/>
            <person name="Zuber A."/>
            <person name="Denarie J."/>
            <person name="Dixon R.A."/>
            <person name="May G.D."/>
            <person name="Schwartz D.C."/>
            <person name="Rogers J."/>
            <person name="Quetier F."/>
            <person name="Town C.D."/>
            <person name="Roe B.A."/>
        </authorList>
    </citation>
    <scope>NUCLEOTIDE SEQUENCE [LARGE SCALE GENOMIC DNA]</scope>
    <source>
        <strain evidence="2">A17</strain>
        <strain evidence="4 5">cv. Jemalong A17</strain>
    </source>
</reference>
<name>G7L7B0_MEDTR</name>
<dbReference type="EMBL" id="CM001224">
    <property type="protein sequence ID" value="AET04333.1"/>
    <property type="molecule type" value="Genomic_DNA"/>
</dbReference>
<dbReference type="Pfam" id="PF00931">
    <property type="entry name" value="NB-ARC"/>
    <property type="match status" value="1"/>
</dbReference>
<dbReference type="KEGG" id="mtr:11418010"/>
<dbReference type="EMBL" id="PSQE01000008">
    <property type="protein sequence ID" value="RHN42697.1"/>
    <property type="molecule type" value="Genomic_DNA"/>
</dbReference>
<evidence type="ECO:0000259" key="1">
    <source>
        <dbReference type="Pfam" id="PF00931"/>
    </source>
</evidence>
<dbReference type="InterPro" id="IPR002182">
    <property type="entry name" value="NB-ARC"/>
</dbReference>
<reference evidence="6" key="4">
    <citation type="journal article" date="2018" name="Nat. Plants">
        <title>Whole-genome landscape of Medicago truncatula symbiotic genes.</title>
        <authorList>
            <person name="Pecrix Y."/>
            <person name="Staton S.E."/>
            <person name="Sallet E."/>
            <person name="Lelandais-Briere C."/>
            <person name="Moreau S."/>
            <person name="Carrere S."/>
            <person name="Blein T."/>
            <person name="Jardinaud M.F."/>
            <person name="Latrasse D."/>
            <person name="Zouine M."/>
            <person name="Zahm M."/>
            <person name="Kreplak J."/>
            <person name="Mayjonade B."/>
            <person name="Satge C."/>
            <person name="Perez M."/>
            <person name="Cauet S."/>
            <person name="Marande W."/>
            <person name="Chantry-Darmon C."/>
            <person name="Lopez-Roques C."/>
            <person name="Bouchez O."/>
            <person name="Berard A."/>
            <person name="Debelle F."/>
            <person name="Munos S."/>
            <person name="Bendahmane A."/>
            <person name="Berges H."/>
            <person name="Niebel A."/>
            <person name="Buitink J."/>
            <person name="Frugier F."/>
            <person name="Benhamed M."/>
            <person name="Crespi M."/>
            <person name="Gouzy J."/>
            <person name="Gamas P."/>
        </authorList>
    </citation>
    <scope>NUCLEOTIDE SEQUENCE [LARGE SCALE GENOMIC DNA]</scope>
    <source>
        <strain evidence="6">cv. Jemalong A17</strain>
    </source>
</reference>
<feature type="domain" description="NB-ARC" evidence="1">
    <location>
        <begin position="43"/>
        <end position="191"/>
    </location>
</feature>
<evidence type="ECO:0000313" key="6">
    <source>
        <dbReference type="Proteomes" id="UP000265566"/>
    </source>
</evidence>
<accession>G7L7B0</accession>
<reference evidence="3" key="5">
    <citation type="journal article" date="2018" name="Nat. Plants">
        <title>Whole-genome landscape of Medicago truncatula symbiotic genes.</title>
        <authorList>
            <person name="Pecrix Y."/>
            <person name="Gamas P."/>
            <person name="Carrere S."/>
        </authorList>
    </citation>
    <scope>NUCLEOTIDE SEQUENCE</scope>
    <source>
        <tissue evidence="3">Leaves</tissue>
    </source>
</reference>
<organism evidence="2 5">
    <name type="scientific">Medicago truncatula</name>
    <name type="common">Barrel medic</name>
    <name type="synonym">Medicago tribuloides</name>
    <dbReference type="NCBI Taxonomy" id="3880"/>
    <lineage>
        <taxon>Eukaryota</taxon>
        <taxon>Viridiplantae</taxon>
        <taxon>Streptophyta</taxon>
        <taxon>Embryophyta</taxon>
        <taxon>Tracheophyta</taxon>
        <taxon>Spermatophyta</taxon>
        <taxon>Magnoliopsida</taxon>
        <taxon>eudicotyledons</taxon>
        <taxon>Gunneridae</taxon>
        <taxon>Pentapetalae</taxon>
        <taxon>rosids</taxon>
        <taxon>fabids</taxon>
        <taxon>Fabales</taxon>
        <taxon>Fabaceae</taxon>
        <taxon>Papilionoideae</taxon>
        <taxon>50 kb inversion clade</taxon>
        <taxon>NPAAA clade</taxon>
        <taxon>Hologalegina</taxon>
        <taxon>IRL clade</taxon>
        <taxon>Trifolieae</taxon>
        <taxon>Medicago</taxon>
    </lineage>
</organism>
<evidence type="ECO:0000313" key="4">
    <source>
        <dbReference type="EnsemblPlants" id="AET04333"/>
    </source>
</evidence>
<dbReference type="EnsemblPlants" id="AET04333">
    <property type="protein sequence ID" value="AET04333"/>
    <property type="gene ID" value="MTR_8g087650"/>
</dbReference>
<sequence length="195" mass="21629">MKFGDWDGYEKASLGNMYISDMDANVKDQITNALKVRDQGENIIGLCGPDERVRLSVKTAIRRAERDQLFQKIVTVTATVTKKPDITMIQTQIGDAIGLNFNDKMNVAESTCCMCFGNSKTVTTAERAHLICAKMKELQTVLIVMYDLHGRLDLGEIGVPFGEDHNGCKILLTSTSVEVLSNQMKAHKLIQLSET</sequence>